<keyword evidence="3 12" id="KW-0597">Phosphoprotein</keyword>
<reference evidence="18 19" key="1">
    <citation type="submission" date="2016-04" db="EMBL/GenBank/DDBJ databases">
        <title>A degradative enzymes factory behind the ericoid mycorrhizal symbiosis.</title>
        <authorList>
            <consortium name="DOE Joint Genome Institute"/>
            <person name="Martino E."/>
            <person name="Morin E."/>
            <person name="Grelet G."/>
            <person name="Kuo A."/>
            <person name="Kohler A."/>
            <person name="Daghino S."/>
            <person name="Barry K."/>
            <person name="Choi C."/>
            <person name="Cichocki N."/>
            <person name="Clum A."/>
            <person name="Copeland A."/>
            <person name="Hainaut M."/>
            <person name="Haridas S."/>
            <person name="Labutti K."/>
            <person name="Lindquist E."/>
            <person name="Lipzen A."/>
            <person name="Khouja H.-R."/>
            <person name="Murat C."/>
            <person name="Ohm R."/>
            <person name="Olson A."/>
            <person name="Spatafora J."/>
            <person name="Veneault-Fourrey C."/>
            <person name="Henrissat B."/>
            <person name="Grigoriev I."/>
            <person name="Martin F."/>
            <person name="Perotto S."/>
        </authorList>
    </citation>
    <scope>NUCLEOTIDE SEQUENCE [LARGE SCALE GENOMIC DNA]</scope>
    <source>
        <strain evidence="18 19">F</strain>
    </source>
</reference>
<evidence type="ECO:0000259" key="17">
    <source>
        <dbReference type="PROSITE" id="PS50112"/>
    </source>
</evidence>
<dbReference type="SUPFAM" id="SSF55785">
    <property type="entry name" value="PYP-like sensor domain (PAS domain)"/>
    <property type="match status" value="1"/>
</dbReference>
<dbReference type="InterPro" id="IPR029016">
    <property type="entry name" value="GAF-like_dom_sf"/>
</dbReference>
<dbReference type="CDD" id="cd17546">
    <property type="entry name" value="REC_hyHK_CKI1_RcsC-like"/>
    <property type="match status" value="1"/>
</dbReference>
<keyword evidence="7" id="KW-0418">Kinase</keyword>
<feature type="modified residue" description="4-aspartylphosphate" evidence="12">
    <location>
        <position position="1122"/>
    </location>
</feature>
<dbReference type="Gene3D" id="3.30.450.40">
    <property type="match status" value="1"/>
</dbReference>
<dbReference type="SUPFAM" id="SSF52172">
    <property type="entry name" value="CheY-like"/>
    <property type="match status" value="1"/>
</dbReference>
<dbReference type="InterPro" id="IPR003594">
    <property type="entry name" value="HATPase_dom"/>
</dbReference>
<gene>
    <name evidence="18" type="ORF">L207DRAFT_446975</name>
</gene>
<name>A0A2J6SBL9_HYAVF</name>
<evidence type="ECO:0000256" key="13">
    <source>
        <dbReference type="SAM" id="MobiDB-lite"/>
    </source>
</evidence>
<feature type="domain" description="Phytochrome chromophore attachment site" evidence="14">
    <location>
        <begin position="360"/>
        <end position="500"/>
    </location>
</feature>
<feature type="domain" description="Histidine kinase" evidence="15">
    <location>
        <begin position="735"/>
        <end position="967"/>
    </location>
</feature>
<dbReference type="Pfam" id="PF00512">
    <property type="entry name" value="HisKA"/>
    <property type="match status" value="1"/>
</dbReference>
<organism evidence="18 19">
    <name type="scientific">Hyaloscypha variabilis (strain UAMH 11265 / GT02V1 / F)</name>
    <name type="common">Meliniomyces variabilis</name>
    <dbReference type="NCBI Taxonomy" id="1149755"/>
    <lineage>
        <taxon>Eukaryota</taxon>
        <taxon>Fungi</taxon>
        <taxon>Dikarya</taxon>
        <taxon>Ascomycota</taxon>
        <taxon>Pezizomycotina</taxon>
        <taxon>Leotiomycetes</taxon>
        <taxon>Helotiales</taxon>
        <taxon>Hyaloscyphaceae</taxon>
        <taxon>Hyaloscypha</taxon>
        <taxon>Hyaloscypha variabilis</taxon>
    </lineage>
</organism>
<dbReference type="InterPro" id="IPR001789">
    <property type="entry name" value="Sig_transdc_resp-reg_receiver"/>
</dbReference>
<dbReference type="InterPro" id="IPR036890">
    <property type="entry name" value="HATPase_C_sf"/>
</dbReference>
<dbReference type="InterPro" id="IPR000014">
    <property type="entry name" value="PAS"/>
</dbReference>
<dbReference type="SUPFAM" id="SSF47384">
    <property type="entry name" value="Homodimeric domain of signal transducing histidine kinase"/>
    <property type="match status" value="1"/>
</dbReference>
<dbReference type="PRINTS" id="PR01033">
    <property type="entry name" value="PHYTOCHROME"/>
</dbReference>
<evidence type="ECO:0000256" key="1">
    <source>
        <dbReference type="ARBA" id="ARBA00011738"/>
    </source>
</evidence>
<dbReference type="InterPro" id="IPR036097">
    <property type="entry name" value="HisK_dim/P_sf"/>
</dbReference>
<evidence type="ECO:0000256" key="7">
    <source>
        <dbReference type="ARBA" id="ARBA00022777"/>
    </source>
</evidence>
<dbReference type="EMBL" id="KZ613937">
    <property type="protein sequence ID" value="PMD48169.1"/>
    <property type="molecule type" value="Genomic_DNA"/>
</dbReference>
<evidence type="ECO:0000313" key="18">
    <source>
        <dbReference type="EMBL" id="PMD48169.1"/>
    </source>
</evidence>
<keyword evidence="2" id="KW-0600">Photoreceptor protein</keyword>
<dbReference type="GO" id="GO:0009881">
    <property type="term" value="F:photoreceptor activity"/>
    <property type="evidence" value="ECO:0007669"/>
    <property type="project" value="UniProtKB-KW"/>
</dbReference>
<dbReference type="AlphaFoldDB" id="A0A2J6SBL9"/>
<accession>A0A2J6SBL9</accession>
<feature type="region of interest" description="Disordered" evidence="13">
    <location>
        <begin position="1026"/>
        <end position="1064"/>
    </location>
</feature>
<dbReference type="PROSITE" id="PS50109">
    <property type="entry name" value="HIS_KIN"/>
    <property type="match status" value="1"/>
</dbReference>
<dbReference type="SMART" id="SM00448">
    <property type="entry name" value="REC"/>
    <property type="match status" value="1"/>
</dbReference>
<keyword evidence="8" id="KW-0067">ATP-binding</keyword>
<dbReference type="PROSITE" id="PS50046">
    <property type="entry name" value="PHYTOCHROME_2"/>
    <property type="match status" value="1"/>
</dbReference>
<keyword evidence="6" id="KW-0547">Nucleotide-binding</keyword>
<feature type="domain" description="PAS" evidence="17">
    <location>
        <begin position="178"/>
        <end position="230"/>
    </location>
</feature>
<dbReference type="Pfam" id="PF00360">
    <property type="entry name" value="PHY"/>
    <property type="match status" value="1"/>
</dbReference>
<sequence length="1221" mass="135039">MPAGDVQPRVSKGGGFIPPTDFTVERVFPIRNLVGDVRNALGPEVPPPSAGTENTEELTSRGASNTDAKGGIEDSSRTDATSPTSTHLPPPYPEVPPEETIRKLPVHISDDEKGHGRRITERTRLIPTTDGKPDVLLGIVSDRSTPKFQRCEDEPIHTPGAIQQYGVLVALRFNEHEDPDLEVRIASENSRMLLGYGPEQLFQLKSFLTIFESETKDDLLSRIRNALSQRNEAVPQGRIEDTQLDVFPATVILPSGAQSELWCALHIANGSQDLVILEFEPYTEIFSLTELDYQKTLPVTPVHTVDIEVPPEEQQKSHTAKSSPLRVMEISRRKKQHGVSSMDIFNAMTQAQQQLASAKSVQQVLDIVVGIVAELTGFHRVMLYRFDSAKNGCVDAELVNPQASGDLFRGLHFPASDIPKQARELYKINRIRILYDRDAETARLVCRELADFEVPLDLTHSYLRAMSPIHLKYLGNMGVRSSMSVSIVIDSDLWGLVACHGYGELGIRVTLPIRELCRNIGDCAATNIERLLMLQRIESRRPPTTTPPTQNPAGFIAASSADLLRAFGADFGLLSIQDEARAIGKLEPYREALAILAYVQMRKFTTVHACRNINAEFPDVHYPPGLHAISGLLVVPLSETGNDFLVFFRRGELKEVRWAGNPYEKINKPGSDYLEPRMSFKRWTETVRGTSKEWTEDQLETASVLSLLYGRFIEIWRQKESAGQSNKMTRLLIQNAAHEVRTPLNAIVNYLEMALENKIDDNTREILGKASTASRSLVYVINDLLALTKIEQVVSTFGEDVFDLTETILDTLNSFKHEAVRKSLDLTVSTHQGLPAMVKGDPARLRQVLSNITSNAFQHSVDGGIKVDIRALRTIGNTSLISITVQDVGIGMSESQLDDLFQEFEQVNDEEVTTDASTPLSSTDEGGSLGVGLAVVARYVKNMEGQIRVNSELGKGTIFGIELPFEHAPATTALPQLLSTSDATSAPKAVSFASDESIGTVQIPGQHKSTHIGPITLQDGIMLPSPDLQRFESTTSGDEPSGTMSSQSSSDPSSNFPFPEMEGEHAGPRLSVLIAEDNPVNARVLTRRLQKLGHDVELALDGQQCHDHFASNPHTIDVILMDLQMPLVDGASSTKMIRQYETELVEELRRNRPRVPIIAVSASLTEDKRYDYVQNGFDAWLLKPIDVQRLSLLLKGVKAPELRRGALYMPGFWELGGWFLA</sequence>
<dbReference type="SUPFAM" id="SSF55781">
    <property type="entry name" value="GAF domain-like"/>
    <property type="match status" value="2"/>
</dbReference>
<dbReference type="PROSITE" id="PS50112">
    <property type="entry name" value="PAS"/>
    <property type="match status" value="1"/>
</dbReference>
<dbReference type="GO" id="GO:0000155">
    <property type="term" value="F:phosphorelay sensor kinase activity"/>
    <property type="evidence" value="ECO:0007669"/>
    <property type="project" value="InterPro"/>
</dbReference>
<dbReference type="OrthoDB" id="2015534at2759"/>
<dbReference type="InterPro" id="IPR016132">
    <property type="entry name" value="Phyto_chromo_attachment"/>
</dbReference>
<evidence type="ECO:0000259" key="14">
    <source>
        <dbReference type="PROSITE" id="PS50046"/>
    </source>
</evidence>
<dbReference type="GO" id="GO:0006355">
    <property type="term" value="P:regulation of DNA-templated transcription"/>
    <property type="evidence" value="ECO:0007669"/>
    <property type="project" value="InterPro"/>
</dbReference>
<dbReference type="Pfam" id="PF02518">
    <property type="entry name" value="HATPase_c"/>
    <property type="match status" value="1"/>
</dbReference>
<keyword evidence="5" id="KW-0808">Transferase</keyword>
<dbReference type="Pfam" id="PF00072">
    <property type="entry name" value="Response_reg"/>
    <property type="match status" value="1"/>
</dbReference>
<evidence type="ECO:0000259" key="15">
    <source>
        <dbReference type="PROSITE" id="PS50109"/>
    </source>
</evidence>
<dbReference type="SUPFAM" id="SSF55874">
    <property type="entry name" value="ATPase domain of HSP90 chaperone/DNA topoisomerase II/histidine kinase"/>
    <property type="match status" value="1"/>
</dbReference>
<evidence type="ECO:0000256" key="8">
    <source>
        <dbReference type="ARBA" id="ARBA00022840"/>
    </source>
</evidence>
<dbReference type="Gene3D" id="3.30.565.10">
    <property type="entry name" value="Histidine kinase-like ATPase, C-terminal domain"/>
    <property type="match status" value="1"/>
</dbReference>
<evidence type="ECO:0000256" key="12">
    <source>
        <dbReference type="PROSITE-ProRule" id="PRU00169"/>
    </source>
</evidence>
<dbReference type="InterPro" id="IPR005467">
    <property type="entry name" value="His_kinase_dom"/>
</dbReference>
<evidence type="ECO:0000313" key="19">
    <source>
        <dbReference type="Proteomes" id="UP000235786"/>
    </source>
</evidence>
<feature type="compositionally biased region" description="Low complexity" evidence="13">
    <location>
        <begin position="1041"/>
        <end position="1054"/>
    </location>
</feature>
<dbReference type="InterPro" id="IPR013515">
    <property type="entry name" value="Phytochrome_cen-reg"/>
</dbReference>
<dbReference type="PANTHER" id="PTHR43065">
    <property type="entry name" value="SENSOR HISTIDINE KINASE"/>
    <property type="match status" value="1"/>
</dbReference>
<dbReference type="CDD" id="cd00082">
    <property type="entry name" value="HisKA"/>
    <property type="match status" value="1"/>
</dbReference>
<dbReference type="Gene3D" id="3.40.50.2300">
    <property type="match status" value="1"/>
</dbReference>
<dbReference type="Pfam" id="PF08446">
    <property type="entry name" value="PAS_2"/>
    <property type="match status" value="1"/>
</dbReference>
<dbReference type="STRING" id="1149755.A0A2J6SBL9"/>
<dbReference type="InterPro" id="IPR011006">
    <property type="entry name" value="CheY-like_superfamily"/>
</dbReference>
<evidence type="ECO:0000256" key="2">
    <source>
        <dbReference type="ARBA" id="ARBA00022543"/>
    </source>
</evidence>
<dbReference type="InterPro" id="IPR035965">
    <property type="entry name" value="PAS-like_dom_sf"/>
</dbReference>
<proteinExistence type="predicted"/>
<dbReference type="InterPro" id="IPR001294">
    <property type="entry name" value="Phytochrome"/>
</dbReference>
<dbReference type="PANTHER" id="PTHR43065:SF10">
    <property type="entry name" value="PEROXIDE STRESS-ACTIVATED HISTIDINE KINASE MAK3"/>
    <property type="match status" value="1"/>
</dbReference>
<dbReference type="GO" id="GO:0009584">
    <property type="term" value="P:detection of visible light"/>
    <property type="evidence" value="ECO:0007669"/>
    <property type="project" value="InterPro"/>
</dbReference>
<keyword evidence="4" id="KW-0716">Sensory transduction</keyword>
<dbReference type="InterPro" id="IPR013654">
    <property type="entry name" value="PAS_2"/>
</dbReference>
<keyword evidence="9" id="KW-0157">Chromophore</keyword>
<dbReference type="PROSITE" id="PS50110">
    <property type="entry name" value="RESPONSE_REGULATORY"/>
    <property type="match status" value="1"/>
</dbReference>
<evidence type="ECO:0000256" key="6">
    <source>
        <dbReference type="ARBA" id="ARBA00022741"/>
    </source>
</evidence>
<evidence type="ECO:0000256" key="10">
    <source>
        <dbReference type="ARBA" id="ARBA00023012"/>
    </source>
</evidence>
<dbReference type="SMART" id="SM00387">
    <property type="entry name" value="HATPase_c"/>
    <property type="match status" value="1"/>
</dbReference>
<dbReference type="InterPro" id="IPR003661">
    <property type="entry name" value="HisK_dim/P_dom"/>
</dbReference>
<dbReference type="Gene3D" id="3.30.450.270">
    <property type="match status" value="1"/>
</dbReference>
<dbReference type="Gene3D" id="1.10.287.130">
    <property type="match status" value="1"/>
</dbReference>
<protein>
    <recommendedName>
        <fullName evidence="20">Phytochrome-like histidine kinase PHY2p</fullName>
    </recommendedName>
</protein>
<keyword evidence="11" id="KW-0675">Receptor</keyword>
<dbReference type="InterPro" id="IPR003018">
    <property type="entry name" value="GAF"/>
</dbReference>
<dbReference type="InterPro" id="IPR043150">
    <property type="entry name" value="Phytochrome_PHY_sf"/>
</dbReference>
<dbReference type="Pfam" id="PF01590">
    <property type="entry name" value="GAF"/>
    <property type="match status" value="1"/>
</dbReference>
<feature type="region of interest" description="Disordered" evidence="13">
    <location>
        <begin position="38"/>
        <end position="99"/>
    </location>
</feature>
<dbReference type="GO" id="GO:0005524">
    <property type="term" value="F:ATP binding"/>
    <property type="evidence" value="ECO:0007669"/>
    <property type="project" value="UniProtKB-KW"/>
</dbReference>
<dbReference type="SMART" id="SM00388">
    <property type="entry name" value="HisKA"/>
    <property type="match status" value="1"/>
</dbReference>
<feature type="region of interest" description="Disordered" evidence="13">
    <location>
        <begin position="1"/>
        <end position="21"/>
    </location>
</feature>
<evidence type="ECO:0008006" key="20">
    <source>
        <dbReference type="Google" id="ProtNLM"/>
    </source>
</evidence>
<keyword evidence="10" id="KW-0902">Two-component regulatory system</keyword>
<dbReference type="Gene3D" id="3.30.450.20">
    <property type="entry name" value="PAS domain"/>
    <property type="match status" value="2"/>
</dbReference>
<feature type="domain" description="Response regulatory" evidence="16">
    <location>
        <begin position="1071"/>
        <end position="1198"/>
    </location>
</feature>
<evidence type="ECO:0000256" key="4">
    <source>
        <dbReference type="ARBA" id="ARBA00022606"/>
    </source>
</evidence>
<feature type="compositionally biased region" description="Polar residues" evidence="13">
    <location>
        <begin position="78"/>
        <end position="87"/>
    </location>
</feature>
<keyword evidence="19" id="KW-1185">Reference proteome</keyword>
<evidence type="ECO:0000256" key="5">
    <source>
        <dbReference type="ARBA" id="ARBA00022679"/>
    </source>
</evidence>
<evidence type="ECO:0000256" key="9">
    <source>
        <dbReference type="ARBA" id="ARBA00022991"/>
    </source>
</evidence>
<evidence type="ECO:0000259" key="16">
    <source>
        <dbReference type="PROSITE" id="PS50110"/>
    </source>
</evidence>
<dbReference type="Proteomes" id="UP000235786">
    <property type="component" value="Unassembled WGS sequence"/>
</dbReference>
<evidence type="ECO:0000256" key="3">
    <source>
        <dbReference type="ARBA" id="ARBA00022553"/>
    </source>
</evidence>
<comment type="subunit">
    <text evidence="1">Homodimer.</text>
</comment>
<evidence type="ECO:0000256" key="11">
    <source>
        <dbReference type="ARBA" id="ARBA00023170"/>
    </source>
</evidence>